<dbReference type="InterPro" id="IPR021973">
    <property type="entry name" value="SprA-related"/>
</dbReference>
<dbReference type="RefSeq" id="WP_194704346.1">
    <property type="nucleotide sequence ID" value="NZ_JADKNH010000043.1"/>
</dbReference>
<proteinExistence type="predicted"/>
<dbReference type="EMBL" id="JADKNH010000043">
    <property type="protein sequence ID" value="MBF4696111.1"/>
    <property type="molecule type" value="Genomic_DNA"/>
</dbReference>
<gene>
    <name evidence="1" type="ORF">ISU02_23680</name>
</gene>
<name>A0ABS0A0C4_9FIRM</name>
<organism evidence="1 2">
    <name type="scientific">Fusibacter ferrireducens</name>
    <dbReference type="NCBI Taxonomy" id="2785058"/>
    <lineage>
        <taxon>Bacteria</taxon>
        <taxon>Bacillati</taxon>
        <taxon>Bacillota</taxon>
        <taxon>Clostridia</taxon>
        <taxon>Eubacteriales</taxon>
        <taxon>Eubacteriales Family XII. Incertae Sedis</taxon>
        <taxon>Fusibacter</taxon>
    </lineage>
</organism>
<sequence length="209" mass="23518">MHIDSNNYPISIQKNLKNYIAEKSKVEENLTTDNEVLFEKNEKFKTKDIAFVKLSSSDDFRIKKQIQDMQNWERHVKNHELAHSIVGGGNVGSASYIYAYGPDGKKYIIGGQVSVSIPNGLTLDSISELERLKLATAASSDSSPQDLISAGIISAEVRARSQLVNMKRAIEKYETQMSDKALTRIKEGQEIFVHKKINFHSARLLDLFV</sequence>
<dbReference type="Pfam" id="PF12118">
    <property type="entry name" value="SprA-related"/>
    <property type="match status" value="1"/>
</dbReference>
<keyword evidence="2" id="KW-1185">Reference proteome</keyword>
<accession>A0ABS0A0C4</accession>
<comment type="caution">
    <text evidence="1">The sequence shown here is derived from an EMBL/GenBank/DDBJ whole genome shotgun (WGS) entry which is preliminary data.</text>
</comment>
<reference evidence="1 2" key="1">
    <citation type="submission" date="2020-11" db="EMBL/GenBank/DDBJ databases">
        <title>Fusibacter basophilias sp. nov.</title>
        <authorList>
            <person name="Qiu D."/>
        </authorList>
    </citation>
    <scope>NUCLEOTIDE SEQUENCE [LARGE SCALE GENOMIC DNA]</scope>
    <source>
        <strain evidence="1 2">Q10-2</strain>
    </source>
</reference>
<dbReference type="Proteomes" id="UP000614200">
    <property type="component" value="Unassembled WGS sequence"/>
</dbReference>
<evidence type="ECO:0000313" key="2">
    <source>
        <dbReference type="Proteomes" id="UP000614200"/>
    </source>
</evidence>
<protein>
    <submittedName>
        <fullName evidence="1">Uncharacterized protein</fullName>
    </submittedName>
</protein>
<evidence type="ECO:0000313" key="1">
    <source>
        <dbReference type="EMBL" id="MBF4696111.1"/>
    </source>
</evidence>